<dbReference type="Proteomes" id="UP001197974">
    <property type="component" value="Chromosome"/>
</dbReference>
<sequence length="37" mass="4118">MNTVLELQKLADDTEGKGQSVDILKTILTRLITKDSE</sequence>
<evidence type="ECO:0000313" key="1">
    <source>
        <dbReference type="EMBL" id="WLR42605.1"/>
    </source>
</evidence>
<dbReference type="EMBL" id="CP129013">
    <property type="protein sequence ID" value="WLR42605.1"/>
    <property type="molecule type" value="Genomic_DNA"/>
</dbReference>
<gene>
    <name evidence="1" type="ORF">LC087_18300</name>
</gene>
<accession>A0ABY9JYD4</accession>
<proteinExistence type="predicted"/>
<reference evidence="1 2" key="1">
    <citation type="submission" date="2023-06" db="EMBL/GenBank/DDBJ databases">
        <title>Five Gram-positive bacteria isolated from mangrove sediments in Shenzhen, Guangdong, China.</title>
        <authorList>
            <person name="Yu S."/>
            <person name="Zheng W."/>
            <person name="Huang Y."/>
        </authorList>
    </citation>
    <scope>NUCLEOTIDE SEQUENCE [LARGE SCALE GENOMIC DNA]</scope>
    <source>
        <strain evidence="1 2">SaN35-3</strain>
    </source>
</reference>
<dbReference type="RefSeq" id="WP_226543179.1">
    <property type="nucleotide sequence ID" value="NZ_CP129013.1"/>
</dbReference>
<organism evidence="1 2">
    <name type="scientific">Bacillus carboniphilus</name>
    <dbReference type="NCBI Taxonomy" id="86663"/>
    <lineage>
        <taxon>Bacteria</taxon>
        <taxon>Bacillati</taxon>
        <taxon>Bacillota</taxon>
        <taxon>Bacilli</taxon>
        <taxon>Bacillales</taxon>
        <taxon>Bacillaceae</taxon>
        <taxon>Bacillus</taxon>
    </lineage>
</organism>
<evidence type="ECO:0000313" key="2">
    <source>
        <dbReference type="Proteomes" id="UP001197974"/>
    </source>
</evidence>
<name>A0ABY9JYD4_9BACI</name>
<keyword evidence="2" id="KW-1185">Reference proteome</keyword>
<protein>
    <submittedName>
        <fullName evidence="1">Class III lanthipeptide</fullName>
    </submittedName>
</protein>
<dbReference type="NCBIfam" id="NF038154">
    <property type="entry name" value="lanthi_III_a"/>
    <property type="match status" value="1"/>
</dbReference>